<comment type="caution">
    <text evidence="3">The sequence shown here is derived from an EMBL/GenBank/DDBJ whole genome shotgun (WGS) entry which is preliminary data.</text>
</comment>
<dbReference type="Pfam" id="PF01546">
    <property type="entry name" value="Peptidase_M20"/>
    <property type="match status" value="1"/>
</dbReference>
<dbReference type="InterPro" id="IPR011650">
    <property type="entry name" value="Peptidase_M20_dimer"/>
</dbReference>
<dbReference type="NCBIfam" id="NF006769">
    <property type="entry name" value="PRK09290.1-3"/>
    <property type="match status" value="1"/>
</dbReference>
<protein>
    <submittedName>
        <fullName evidence="3">Zn-dependent hydrolase</fullName>
    </submittedName>
</protein>
<dbReference type="Pfam" id="PF07687">
    <property type="entry name" value="M20_dimer"/>
    <property type="match status" value="1"/>
</dbReference>
<dbReference type="GO" id="GO:0016787">
    <property type="term" value="F:hydrolase activity"/>
    <property type="evidence" value="ECO:0007669"/>
    <property type="project" value="UniProtKB-KW"/>
</dbReference>
<sequence length="414" mass="44647">MDRTVSSDRLRERFDEFNEIGATDRGGVNRPSLSDANRRARDTLVEWFEAAGLAVTVDELGNIFGRRPGRNADLPPVLVGSHVDSQFNGGRYDGVIGVLGGLEIVETLNDAGIETERPIEVVAWSNEEGVRFQPDMLGSGAFAGKFDVEFAYDLTDKEGNRFGDELERIGYRGDAPCEPRDLHCYLELHVEQGPKLEAAGHSVGVVEGVYGFVWFDAAFEGAADHAGPTPMHQRHDALVATSDVVEAVRRIAGTGGEDLVGTVGSVDVSPNAINVIPERVDFTVDLRSYDDDVVDQAAEKVQREIAHAAGREGVDPECEEVMRIESQSFDDDLVETVADAADDLGAAYTRLVSGAGHDASYLNRVCPTAMVFVPSVDGVSHTEGEFTEWEDVVAGTNVLLHAVLAQASEAADVE</sequence>
<dbReference type="InterPro" id="IPR036264">
    <property type="entry name" value="Bact_exopeptidase_dim_dom"/>
</dbReference>
<dbReference type="SUPFAM" id="SSF53187">
    <property type="entry name" value="Zn-dependent exopeptidases"/>
    <property type="match status" value="1"/>
</dbReference>
<dbReference type="AlphaFoldDB" id="A0ABD6DJG8"/>
<organism evidence="3 4">
    <name type="scientific">Haloarchaeobius litoreus</name>
    <dbReference type="NCBI Taxonomy" id="755306"/>
    <lineage>
        <taxon>Archaea</taxon>
        <taxon>Methanobacteriati</taxon>
        <taxon>Methanobacteriota</taxon>
        <taxon>Stenosarchaea group</taxon>
        <taxon>Halobacteria</taxon>
        <taxon>Halobacteriales</taxon>
        <taxon>Halorubellaceae</taxon>
        <taxon>Haloarchaeobius</taxon>
    </lineage>
</organism>
<dbReference type="RefSeq" id="WP_256398266.1">
    <property type="nucleotide sequence ID" value="NZ_JANHJR010000001.1"/>
</dbReference>
<keyword evidence="1 3" id="KW-0378">Hydrolase</keyword>
<dbReference type="SUPFAM" id="SSF55031">
    <property type="entry name" value="Bacterial exopeptidase dimerisation domain"/>
    <property type="match status" value="1"/>
</dbReference>
<dbReference type="Gene3D" id="3.40.630.10">
    <property type="entry name" value="Zn peptidases"/>
    <property type="match status" value="1"/>
</dbReference>
<dbReference type="Proteomes" id="UP001597034">
    <property type="component" value="Unassembled WGS sequence"/>
</dbReference>
<proteinExistence type="predicted"/>
<dbReference type="EMBL" id="JBHUDO010000002">
    <property type="protein sequence ID" value="MFD1646213.1"/>
    <property type="molecule type" value="Genomic_DNA"/>
</dbReference>
<keyword evidence="4" id="KW-1185">Reference proteome</keyword>
<dbReference type="NCBIfam" id="NF006771">
    <property type="entry name" value="PRK09290.1-5"/>
    <property type="match status" value="1"/>
</dbReference>
<gene>
    <name evidence="3" type="ORF">ACFSBL_11015</name>
</gene>
<dbReference type="InterPro" id="IPR002933">
    <property type="entry name" value="Peptidase_M20"/>
</dbReference>
<evidence type="ECO:0000313" key="4">
    <source>
        <dbReference type="Proteomes" id="UP001597034"/>
    </source>
</evidence>
<dbReference type="NCBIfam" id="TIGR01879">
    <property type="entry name" value="hydantase"/>
    <property type="match status" value="1"/>
</dbReference>
<feature type="domain" description="Peptidase M20 dimerisation" evidence="2">
    <location>
        <begin position="210"/>
        <end position="310"/>
    </location>
</feature>
<dbReference type="InterPro" id="IPR010158">
    <property type="entry name" value="Amidase_Cbmase"/>
</dbReference>
<dbReference type="Gene3D" id="3.30.70.360">
    <property type="match status" value="1"/>
</dbReference>
<evidence type="ECO:0000259" key="2">
    <source>
        <dbReference type="Pfam" id="PF07687"/>
    </source>
</evidence>
<reference evidence="3 4" key="1">
    <citation type="journal article" date="2019" name="Int. J. Syst. Evol. Microbiol.">
        <title>The Global Catalogue of Microorganisms (GCM) 10K type strain sequencing project: providing services to taxonomists for standard genome sequencing and annotation.</title>
        <authorList>
            <consortium name="The Broad Institute Genomics Platform"/>
            <consortium name="The Broad Institute Genome Sequencing Center for Infectious Disease"/>
            <person name="Wu L."/>
            <person name="Ma J."/>
        </authorList>
    </citation>
    <scope>NUCLEOTIDE SEQUENCE [LARGE SCALE GENOMIC DNA]</scope>
    <source>
        <strain evidence="3 4">CGMCC 1.10390</strain>
    </source>
</reference>
<name>A0ABD6DJG8_9EURY</name>
<dbReference type="PANTHER" id="PTHR32494">
    <property type="entry name" value="ALLANTOATE DEIMINASE-RELATED"/>
    <property type="match status" value="1"/>
</dbReference>
<dbReference type="PIRSF" id="PIRSF001235">
    <property type="entry name" value="Amidase_carbamoylase"/>
    <property type="match status" value="1"/>
</dbReference>
<accession>A0ABD6DJG8</accession>
<evidence type="ECO:0000313" key="3">
    <source>
        <dbReference type="EMBL" id="MFD1646213.1"/>
    </source>
</evidence>
<evidence type="ECO:0000256" key="1">
    <source>
        <dbReference type="ARBA" id="ARBA00022801"/>
    </source>
</evidence>
<dbReference type="PANTHER" id="PTHR32494:SF5">
    <property type="entry name" value="ALLANTOATE AMIDOHYDROLASE"/>
    <property type="match status" value="1"/>
</dbReference>
<dbReference type="CDD" id="cd03884">
    <property type="entry name" value="M20_bAS"/>
    <property type="match status" value="1"/>
</dbReference>